<organism evidence="1 2">
    <name type="scientific">Oceanobacillus limi</name>
    <dbReference type="NCBI Taxonomy" id="930131"/>
    <lineage>
        <taxon>Bacteria</taxon>
        <taxon>Bacillati</taxon>
        <taxon>Bacillota</taxon>
        <taxon>Bacilli</taxon>
        <taxon>Bacillales</taxon>
        <taxon>Bacillaceae</taxon>
        <taxon>Oceanobacillus</taxon>
    </lineage>
</organism>
<name>A0A1I0CV69_9BACI</name>
<proteinExistence type="predicted"/>
<evidence type="ECO:0000313" key="1">
    <source>
        <dbReference type="EMBL" id="SET23702.1"/>
    </source>
</evidence>
<protein>
    <submittedName>
        <fullName evidence="1">Uncharacterized protein</fullName>
    </submittedName>
</protein>
<dbReference type="AlphaFoldDB" id="A0A1I0CV69"/>
<evidence type="ECO:0000313" key="2">
    <source>
        <dbReference type="Proteomes" id="UP000198618"/>
    </source>
</evidence>
<gene>
    <name evidence="1" type="ORF">SAMN05216389_107100</name>
</gene>
<dbReference type="EMBL" id="FOHE01000007">
    <property type="protein sequence ID" value="SET23702.1"/>
    <property type="molecule type" value="Genomic_DNA"/>
</dbReference>
<dbReference type="STRING" id="930131.SAMN05216389_107100"/>
<keyword evidence="2" id="KW-1185">Reference proteome</keyword>
<reference evidence="1 2" key="1">
    <citation type="submission" date="2016-10" db="EMBL/GenBank/DDBJ databases">
        <authorList>
            <person name="de Groot N.N."/>
        </authorList>
    </citation>
    <scope>NUCLEOTIDE SEQUENCE [LARGE SCALE GENOMIC DNA]</scope>
    <source>
        <strain evidence="1 2">IBRC-M 10780</strain>
    </source>
</reference>
<dbReference type="Proteomes" id="UP000198618">
    <property type="component" value="Unassembled WGS sequence"/>
</dbReference>
<dbReference type="RefSeq" id="WP_090869208.1">
    <property type="nucleotide sequence ID" value="NZ_FOHE01000007.1"/>
</dbReference>
<sequence>MLELTFVGKIQSSYLMKCTYNEEYEEYEALFLRPLFKSDKEWHLIEVKRVYEGNLRFEVKLSNDHLKRLTKKAMLEINDAFESNRFISFNNRSTFIDNLNGEECLPMYHLVAKESQEFIETYLKFYCENYLNRELNNALPVDVIFNRESASIRFQLPFAEFPPSIHINTVLKNWNNSKEFIDEILSSLNNFFPSKNKTFFN</sequence>
<accession>A0A1I0CV69</accession>